<comment type="caution">
    <text evidence="4">The sequence shown here is derived from an EMBL/GenBank/DDBJ whole genome shotgun (WGS) entry which is preliminary data.</text>
</comment>
<dbReference type="EMBL" id="RHPJ01000002">
    <property type="protein sequence ID" value="TGO05073.1"/>
    <property type="molecule type" value="Genomic_DNA"/>
</dbReference>
<dbReference type="PANTHER" id="PTHR46797">
    <property type="entry name" value="HTH-TYPE TRANSCRIPTIONAL REGULATOR"/>
    <property type="match status" value="1"/>
</dbReference>
<protein>
    <submittedName>
        <fullName evidence="4">Transcriptional regulator</fullName>
    </submittedName>
</protein>
<accession>A0A4Z1E3N2</accession>
<dbReference type="GO" id="GO:0003677">
    <property type="term" value="F:DNA binding"/>
    <property type="evidence" value="ECO:0007669"/>
    <property type="project" value="UniProtKB-KW"/>
</dbReference>
<proteinExistence type="predicted"/>
<evidence type="ECO:0000256" key="1">
    <source>
        <dbReference type="ARBA" id="ARBA00023125"/>
    </source>
</evidence>
<dbReference type="PANTHER" id="PTHR46797:SF1">
    <property type="entry name" value="METHYLPHOSPHONATE SYNTHASE"/>
    <property type="match status" value="1"/>
</dbReference>
<dbReference type="RefSeq" id="WP_158292571.1">
    <property type="nucleotide sequence ID" value="NZ_RHPJ01000002.1"/>
</dbReference>
<evidence type="ECO:0000313" key="5">
    <source>
        <dbReference type="Proteomes" id="UP000297318"/>
    </source>
</evidence>
<dbReference type="SUPFAM" id="SSF47413">
    <property type="entry name" value="lambda repressor-like DNA-binding domains"/>
    <property type="match status" value="1"/>
</dbReference>
<dbReference type="InterPro" id="IPR014710">
    <property type="entry name" value="RmlC-like_jellyroll"/>
</dbReference>
<keyword evidence="5" id="KW-1185">Reference proteome</keyword>
<feature type="domain" description="HTH cro/C1-type" evidence="3">
    <location>
        <begin position="14"/>
        <end position="68"/>
    </location>
</feature>
<dbReference type="CDD" id="cd02209">
    <property type="entry name" value="cupin_XRE_C"/>
    <property type="match status" value="1"/>
</dbReference>
<dbReference type="SMART" id="SM00530">
    <property type="entry name" value="HTH_XRE"/>
    <property type="match status" value="1"/>
</dbReference>
<sequence>MTTTTDTAALGQRVRDLRAQTGVSMRALAARAGVSAGYISQIENGQANPSLAVIRSIAESFGVTWLELFQPTPRHGRVLRREDRPRLFSDGNVAHYGITQPPVGNVEVLVTEYAPGQGTGADDYTHGDSQEICLVIRGSLEFTVDGETTVLDAGDSIEYRTSVPHRLVNIGDDVAEAVWVVTPPSVPGLRQRHTETGDTGSRDTASRDTEA</sequence>
<feature type="compositionally biased region" description="Basic and acidic residues" evidence="2">
    <location>
        <begin position="192"/>
        <end position="211"/>
    </location>
</feature>
<dbReference type="InterPro" id="IPR010982">
    <property type="entry name" value="Lambda_DNA-bd_dom_sf"/>
</dbReference>
<evidence type="ECO:0000256" key="2">
    <source>
        <dbReference type="SAM" id="MobiDB-lite"/>
    </source>
</evidence>
<feature type="region of interest" description="Disordered" evidence="2">
    <location>
        <begin position="186"/>
        <end position="211"/>
    </location>
</feature>
<dbReference type="InterPro" id="IPR050807">
    <property type="entry name" value="TransReg_Diox_bact_type"/>
</dbReference>
<dbReference type="InterPro" id="IPR011051">
    <property type="entry name" value="RmlC_Cupin_sf"/>
</dbReference>
<dbReference type="Gene3D" id="2.60.120.10">
    <property type="entry name" value="Jelly Rolls"/>
    <property type="match status" value="1"/>
</dbReference>
<gene>
    <name evidence="4" type="ORF">SERN_1077</name>
</gene>
<dbReference type="Pfam" id="PF13560">
    <property type="entry name" value="HTH_31"/>
    <property type="match status" value="1"/>
</dbReference>
<dbReference type="OrthoDB" id="5114244at2"/>
<dbReference type="InterPro" id="IPR013096">
    <property type="entry name" value="Cupin_2"/>
</dbReference>
<dbReference type="SUPFAM" id="SSF51182">
    <property type="entry name" value="RmlC-like cupins"/>
    <property type="match status" value="1"/>
</dbReference>
<organism evidence="4 5">
    <name type="scientific">Serinibacter arcticus</name>
    <dbReference type="NCBI Taxonomy" id="1655435"/>
    <lineage>
        <taxon>Bacteria</taxon>
        <taxon>Bacillati</taxon>
        <taxon>Actinomycetota</taxon>
        <taxon>Actinomycetes</taxon>
        <taxon>Micrococcales</taxon>
        <taxon>Beutenbergiaceae</taxon>
        <taxon>Serinibacter</taxon>
    </lineage>
</organism>
<keyword evidence="1" id="KW-0238">DNA-binding</keyword>
<dbReference type="Proteomes" id="UP000297318">
    <property type="component" value="Unassembled WGS sequence"/>
</dbReference>
<dbReference type="Pfam" id="PF07883">
    <property type="entry name" value="Cupin_2"/>
    <property type="match status" value="1"/>
</dbReference>
<dbReference type="AlphaFoldDB" id="A0A4Z1E3N2"/>
<dbReference type="InterPro" id="IPR001387">
    <property type="entry name" value="Cro/C1-type_HTH"/>
</dbReference>
<reference evidence="4 5" key="1">
    <citation type="submission" date="2018-11" db="EMBL/GenBank/DDBJ databases">
        <title>Complete genome sequencing of the Actinobacteria Serinibacter sp. K3-2.</title>
        <authorList>
            <person name="Rakitin A.L."/>
            <person name="Beletsky A.V."/>
            <person name="Mardanov A.V."/>
            <person name="Ravin N.V."/>
            <person name="Gromova A.S."/>
            <person name="Filippova S.N."/>
            <person name="Gal'Chenko V.F."/>
        </authorList>
    </citation>
    <scope>NUCLEOTIDE SEQUENCE [LARGE SCALE GENOMIC DNA]</scope>
    <source>
        <strain evidence="4 5">K3-2</strain>
    </source>
</reference>
<dbReference type="GO" id="GO:0005829">
    <property type="term" value="C:cytosol"/>
    <property type="evidence" value="ECO:0007669"/>
    <property type="project" value="TreeGrafter"/>
</dbReference>
<dbReference type="GO" id="GO:0003700">
    <property type="term" value="F:DNA-binding transcription factor activity"/>
    <property type="evidence" value="ECO:0007669"/>
    <property type="project" value="TreeGrafter"/>
</dbReference>
<dbReference type="PROSITE" id="PS50943">
    <property type="entry name" value="HTH_CROC1"/>
    <property type="match status" value="1"/>
</dbReference>
<dbReference type="Gene3D" id="1.10.260.40">
    <property type="entry name" value="lambda repressor-like DNA-binding domains"/>
    <property type="match status" value="1"/>
</dbReference>
<evidence type="ECO:0000313" key="4">
    <source>
        <dbReference type="EMBL" id="TGO05073.1"/>
    </source>
</evidence>
<name>A0A4Z1E3N2_9MICO</name>
<evidence type="ECO:0000259" key="3">
    <source>
        <dbReference type="PROSITE" id="PS50943"/>
    </source>
</evidence>
<dbReference type="CDD" id="cd00093">
    <property type="entry name" value="HTH_XRE"/>
    <property type="match status" value="1"/>
</dbReference>